<gene>
    <name evidence="2" type="ORF">FM068_10445</name>
</gene>
<comment type="caution">
    <text evidence="2">The sequence shown here is derived from an EMBL/GenBank/DDBJ whole genome shotgun (WGS) entry which is preliminary data.</text>
</comment>
<dbReference type="Proteomes" id="UP000472380">
    <property type="component" value="Unassembled WGS sequence"/>
</dbReference>
<dbReference type="EMBL" id="VJNE01000030">
    <property type="protein sequence ID" value="MZG28990.1"/>
    <property type="molecule type" value="Genomic_DNA"/>
</dbReference>
<name>A0A6L8Q6W3_9ACTN</name>
<dbReference type="Pfam" id="PF22522">
    <property type="entry name" value="DUF6998"/>
    <property type="match status" value="1"/>
</dbReference>
<sequence length="151" mass="17329">MPEDEKLSETIRELYAIVNQLERDYNKHDRRFTLDGHLLGSIGEVYAAERYGIELAKSSSERHDGTTTDERKRDVQIKVTQRRSIGLSSEPAYLLVLKIDENGSFKEVFNGPGNIVWELVKNKRPPKNGQYQISLSKLRTLNDNIAPDDRI</sequence>
<organism evidence="2 3">
    <name type="scientific">Adlercreutzia equolifaciens</name>
    <dbReference type="NCBI Taxonomy" id="446660"/>
    <lineage>
        <taxon>Bacteria</taxon>
        <taxon>Bacillati</taxon>
        <taxon>Actinomycetota</taxon>
        <taxon>Coriobacteriia</taxon>
        <taxon>Eggerthellales</taxon>
        <taxon>Eggerthellaceae</taxon>
        <taxon>Adlercreutzia</taxon>
    </lineage>
</organism>
<evidence type="ECO:0000313" key="2">
    <source>
        <dbReference type="EMBL" id="MZG28990.1"/>
    </source>
</evidence>
<proteinExistence type="predicted"/>
<evidence type="ECO:0000313" key="3">
    <source>
        <dbReference type="Proteomes" id="UP000472380"/>
    </source>
</evidence>
<evidence type="ECO:0000259" key="1">
    <source>
        <dbReference type="Pfam" id="PF22522"/>
    </source>
</evidence>
<dbReference type="RefSeq" id="WP_157012862.1">
    <property type="nucleotide sequence ID" value="NZ_DBGAVV010000026.1"/>
</dbReference>
<reference evidence="2 3" key="1">
    <citation type="submission" date="2019-07" db="EMBL/GenBank/DDBJ databases">
        <title>Draft genome sequence of Adlercreutzia equolifaciens IPLA 37004, a human intestinal strain that does not produces equol from daidzein.</title>
        <authorList>
            <person name="Vazquez L."/>
            <person name="Florez A.B."/>
            <person name="Mayo B."/>
        </authorList>
    </citation>
    <scope>NUCLEOTIDE SEQUENCE [LARGE SCALE GENOMIC DNA]</scope>
    <source>
        <strain evidence="2 3">IPLA 37004</strain>
    </source>
</reference>
<protein>
    <recommendedName>
        <fullName evidence="1">DUF6998 domain-containing protein</fullName>
    </recommendedName>
</protein>
<dbReference type="InterPro" id="IPR054267">
    <property type="entry name" value="DUF6998"/>
</dbReference>
<feature type="domain" description="DUF6998" evidence="1">
    <location>
        <begin position="13"/>
        <end position="151"/>
    </location>
</feature>
<accession>A0A6L8Q6W3</accession>
<dbReference type="AlphaFoldDB" id="A0A6L8Q6W3"/>